<organism evidence="4 5">
    <name type="scientific">Salinibacter ruber (strain DSM 13855 / M31)</name>
    <dbReference type="NCBI Taxonomy" id="309807"/>
    <lineage>
        <taxon>Bacteria</taxon>
        <taxon>Pseudomonadati</taxon>
        <taxon>Rhodothermota</taxon>
        <taxon>Rhodothermia</taxon>
        <taxon>Rhodothermales</taxon>
        <taxon>Salinibacteraceae</taxon>
        <taxon>Salinibacter</taxon>
    </lineage>
</organism>
<sequence length="364" mass="41970">MGFEKLFQKERVRSVSCVFSQLHSSSMPAQLPQRVRSALEGSESDYSSSTFQSYRAAWRDLLSWWSGSRDPDVWTTRLEKESARLVPFQAIASYLRDRKELAWSTLTVRRQAISLVYDHHDIPSPFEEAEVQKTWAEVRKQKREEKSASRPTGTAHRAAEVIENGLELLKNHSENRRDREDMSEEELFRRDMEYLPEETSSAEDLSPAQQDLIPEPGFEYKTIRNRALLLLIATTSATRTEIVGIRVEDIHLRGEGTFLRSEADKAEDAPLQVGLRDDEGNLESVLHLRQELELHYCPARAVASWIVRARLEQGLLFRPLTPQGKPKRSGAIQPQAINHVIRRRAEEVEKLDPTEWTTQRLRSR</sequence>
<dbReference type="GO" id="GO:0003677">
    <property type="term" value="F:DNA binding"/>
    <property type="evidence" value="ECO:0007669"/>
    <property type="project" value="UniProtKB-KW"/>
</dbReference>
<evidence type="ECO:0000259" key="3">
    <source>
        <dbReference type="PROSITE" id="PS51898"/>
    </source>
</evidence>
<reference evidence="4 5" key="1">
    <citation type="journal article" date="2005" name="Proc. Natl. Acad. Sci. U.S.A.">
        <title>The genome of Salinibacter ruber: convergence and gene exchange among hyperhalophilic bacteria and archaea.</title>
        <authorList>
            <person name="Mongodin E.F."/>
            <person name="Nelson K.E."/>
            <person name="Daugherty S."/>
            <person name="Deboy R.T."/>
            <person name="Wister J."/>
            <person name="Khouri H."/>
            <person name="Weidman J."/>
            <person name="Walsh D.A."/>
            <person name="Papke R.T."/>
            <person name="Sanchez Perez G."/>
            <person name="Sharma A.K."/>
            <person name="Nesbo C.L."/>
            <person name="MacLeod D."/>
            <person name="Bapteste E."/>
            <person name="Doolittle W.F."/>
            <person name="Charlebois R.L."/>
            <person name="Legault B."/>
            <person name="Rodriguez-Valera F."/>
        </authorList>
    </citation>
    <scope>NUCLEOTIDE SEQUENCE [LARGE SCALE GENOMIC DNA]</scope>
    <source>
        <strain evidence="5">DSM 13855 / CECT 5946 / M31</strain>
        <plasmid evidence="5">pSR35</plasmid>
    </source>
</reference>
<evidence type="ECO:0000313" key="5">
    <source>
        <dbReference type="Proteomes" id="UP000008674"/>
    </source>
</evidence>
<dbReference type="eggNOG" id="COG4974">
    <property type="taxonomic scope" value="Bacteria"/>
</dbReference>
<keyword evidence="4" id="KW-0614">Plasmid</keyword>
<dbReference type="EnsemblBacteria" id="ABC46376">
    <property type="protein sequence ID" value="ABC46376"/>
    <property type="gene ID" value="SRU_p0033"/>
</dbReference>
<dbReference type="Gene3D" id="1.10.150.130">
    <property type="match status" value="1"/>
</dbReference>
<dbReference type="OrthoDB" id="5513193at2"/>
<dbReference type="HOGENOM" id="CLU_760516_0_0_10"/>
<dbReference type="InterPro" id="IPR010998">
    <property type="entry name" value="Integrase_recombinase_N"/>
</dbReference>
<protein>
    <recommendedName>
        <fullName evidence="3">Tyr recombinase domain-containing protein</fullName>
    </recommendedName>
</protein>
<keyword evidence="5" id="KW-1185">Reference proteome</keyword>
<keyword evidence="2" id="KW-0233">DNA recombination</keyword>
<dbReference type="PROSITE" id="PS51898">
    <property type="entry name" value="TYR_RECOMBINASE"/>
    <property type="match status" value="1"/>
</dbReference>
<dbReference type="InterPro" id="IPR011010">
    <property type="entry name" value="DNA_brk_join_enz"/>
</dbReference>
<dbReference type="Proteomes" id="UP000008674">
    <property type="component" value="Plasmid pSR35"/>
</dbReference>
<dbReference type="SUPFAM" id="SSF56349">
    <property type="entry name" value="DNA breaking-rejoining enzymes"/>
    <property type="match status" value="1"/>
</dbReference>
<dbReference type="EMBL" id="CP000160">
    <property type="protein sequence ID" value="ABC46376.1"/>
    <property type="molecule type" value="Genomic_DNA"/>
</dbReference>
<geneLocation type="plasmid" evidence="4 5">
    <name>pSR35</name>
</geneLocation>
<name>Q2RYJ0_SALRD</name>
<dbReference type="GO" id="GO:0015074">
    <property type="term" value="P:DNA integration"/>
    <property type="evidence" value="ECO:0007669"/>
    <property type="project" value="InterPro"/>
</dbReference>
<dbReference type="InterPro" id="IPR002104">
    <property type="entry name" value="Integrase_catalytic"/>
</dbReference>
<dbReference type="Gene3D" id="1.10.443.10">
    <property type="entry name" value="Intergrase catalytic core"/>
    <property type="match status" value="1"/>
</dbReference>
<dbReference type="KEGG" id="sru:SRU_p0033"/>
<proteinExistence type="predicted"/>
<accession>Q2RYJ0</accession>
<keyword evidence="1" id="KW-0238">DNA-binding</keyword>
<evidence type="ECO:0000313" key="4">
    <source>
        <dbReference type="EMBL" id="ABC46376.1"/>
    </source>
</evidence>
<evidence type="ECO:0000256" key="2">
    <source>
        <dbReference type="ARBA" id="ARBA00023172"/>
    </source>
</evidence>
<dbReference type="GO" id="GO:0006310">
    <property type="term" value="P:DNA recombination"/>
    <property type="evidence" value="ECO:0007669"/>
    <property type="project" value="UniProtKB-KW"/>
</dbReference>
<dbReference type="SUPFAM" id="SSF47823">
    <property type="entry name" value="lambda integrase-like, N-terminal domain"/>
    <property type="match status" value="1"/>
</dbReference>
<gene>
    <name evidence="4" type="ordered locus">SRU_p0033</name>
</gene>
<dbReference type="InterPro" id="IPR013762">
    <property type="entry name" value="Integrase-like_cat_sf"/>
</dbReference>
<feature type="domain" description="Tyr recombinase" evidence="3">
    <location>
        <begin position="194"/>
        <end position="364"/>
    </location>
</feature>
<dbReference type="AlphaFoldDB" id="Q2RYJ0"/>
<evidence type="ECO:0000256" key="1">
    <source>
        <dbReference type="ARBA" id="ARBA00023125"/>
    </source>
</evidence>